<dbReference type="InterPro" id="IPR033985">
    <property type="entry name" value="SusD-like_N"/>
</dbReference>
<dbReference type="eggNOG" id="COG0446">
    <property type="taxonomic scope" value="Bacteria"/>
</dbReference>
<feature type="domain" description="SusD-like N-terminal" evidence="7">
    <location>
        <begin position="98"/>
        <end position="189"/>
    </location>
</feature>
<evidence type="ECO:0000259" key="6">
    <source>
        <dbReference type="Pfam" id="PF07980"/>
    </source>
</evidence>
<dbReference type="SUPFAM" id="SSF48452">
    <property type="entry name" value="TPR-like"/>
    <property type="match status" value="1"/>
</dbReference>
<dbReference type="InterPro" id="IPR012944">
    <property type="entry name" value="SusD_RagB_dom"/>
</dbReference>
<dbReference type="EMBL" id="JNGW01000045">
    <property type="protein sequence ID" value="KDR52760.1"/>
    <property type="molecule type" value="Genomic_DNA"/>
</dbReference>
<organism evidence="8 9">
    <name type="scientific">Hoylesella loescheii DSM 19665 = JCM 12249 = ATCC 15930</name>
    <dbReference type="NCBI Taxonomy" id="1122985"/>
    <lineage>
        <taxon>Bacteria</taxon>
        <taxon>Pseudomonadati</taxon>
        <taxon>Bacteroidota</taxon>
        <taxon>Bacteroidia</taxon>
        <taxon>Bacteroidales</taxon>
        <taxon>Prevotellaceae</taxon>
        <taxon>Hoylesella</taxon>
    </lineage>
</organism>
<keyword evidence="9" id="KW-1185">Reference proteome</keyword>
<sequence>MKPKSHIIHLALIAITLLGMFGSCLEDEARDRISEDQAITSPTSLWINSIGTLYNSIGSAEEGKGLQGTYRGIYDYSTFTTDEAIVPIRGGDWYDGGFWKRLYTHEWNANDQELYNLWSYLFQSVVRCNDAIALIDKHKHLLTQAQLKAYDAEARAIRAMYYYYLVDLFGNVPLLERNHTSVAEVSNTRRSQIFYFAFIELQQVAPYLADVHSNLQGEYYGRLTRPVAHFLLAKLALNAEVFLCDNPVRHAHKQGKDIIFPVDGEQLNAWQTTIRYCEKLQAAGYTLENNYADNFKVHNETSRENIFTIPMDKNLYPNQYQYLFRSRHYNHGKALGMGAENGACATISTVRAFGYGTTGKLDTRFKQNFYADTVLVDGDTVRLDNGQPLVYKPLAVAVDLTSSPYIKTAGARMAKYEIDRKAFLDGKLQDNDIVLYRYADVLLMLAEAKVRNGQSGQAELDAVRKRSGMPTRTASLANILEERLLELMWEGWRRQDLIRFGRFTHSYDLRQALEKEDTGYTTLFPIPNRAIESNKNLRPNSEF</sequence>
<feature type="domain" description="RagB/SusD" evidence="6">
    <location>
        <begin position="306"/>
        <end position="540"/>
    </location>
</feature>
<dbReference type="PROSITE" id="PS51257">
    <property type="entry name" value="PROKAR_LIPOPROTEIN"/>
    <property type="match status" value="1"/>
</dbReference>
<proteinExistence type="inferred from homology"/>
<gene>
    <name evidence="8" type="ORF">HMPREF1991_01153</name>
</gene>
<comment type="caution">
    <text evidence="8">The sequence shown here is derived from an EMBL/GenBank/DDBJ whole genome shotgun (WGS) entry which is preliminary data.</text>
</comment>
<protein>
    <submittedName>
        <fullName evidence="8">SusD family protein</fullName>
    </submittedName>
</protein>
<accession>A0A069QIX3</accession>
<comment type="similarity">
    <text evidence="2">Belongs to the SusD family.</text>
</comment>
<keyword evidence="5" id="KW-0998">Cell outer membrane</keyword>
<dbReference type="Pfam" id="PF14322">
    <property type="entry name" value="SusD-like_3"/>
    <property type="match status" value="1"/>
</dbReference>
<dbReference type="InterPro" id="IPR011990">
    <property type="entry name" value="TPR-like_helical_dom_sf"/>
</dbReference>
<comment type="subcellular location">
    <subcellularLocation>
        <location evidence="1">Cell outer membrane</location>
    </subcellularLocation>
</comment>
<evidence type="ECO:0000256" key="5">
    <source>
        <dbReference type="ARBA" id="ARBA00023237"/>
    </source>
</evidence>
<evidence type="ECO:0000256" key="4">
    <source>
        <dbReference type="ARBA" id="ARBA00023136"/>
    </source>
</evidence>
<dbReference type="AlphaFoldDB" id="A0A069QIX3"/>
<evidence type="ECO:0000313" key="9">
    <source>
        <dbReference type="Proteomes" id="UP000027442"/>
    </source>
</evidence>
<dbReference type="GO" id="GO:0009279">
    <property type="term" value="C:cell outer membrane"/>
    <property type="evidence" value="ECO:0007669"/>
    <property type="project" value="UniProtKB-SubCell"/>
</dbReference>
<keyword evidence="4" id="KW-0472">Membrane</keyword>
<dbReference type="PATRIC" id="fig|1122985.7.peg.1194"/>
<dbReference type="RefSeq" id="WP_018967015.1">
    <property type="nucleotide sequence ID" value="NZ_KB899212.1"/>
</dbReference>
<reference evidence="8 9" key="1">
    <citation type="submission" date="2013-08" db="EMBL/GenBank/DDBJ databases">
        <authorList>
            <person name="Weinstock G."/>
            <person name="Sodergren E."/>
            <person name="Wylie T."/>
            <person name="Fulton L."/>
            <person name="Fulton R."/>
            <person name="Fronick C."/>
            <person name="O'Laughlin M."/>
            <person name="Godfrey J."/>
            <person name="Miner T."/>
            <person name="Herter B."/>
            <person name="Appelbaum E."/>
            <person name="Cordes M."/>
            <person name="Lek S."/>
            <person name="Wollam A."/>
            <person name="Pepin K.H."/>
            <person name="Palsikar V.B."/>
            <person name="Mitreva M."/>
            <person name="Wilson R.K."/>
        </authorList>
    </citation>
    <scope>NUCLEOTIDE SEQUENCE [LARGE SCALE GENOMIC DNA]</scope>
    <source>
        <strain evidence="8 9">ATCC 15930</strain>
    </source>
</reference>
<dbReference type="Pfam" id="PF07980">
    <property type="entry name" value="SusD_RagB"/>
    <property type="match status" value="1"/>
</dbReference>
<evidence type="ECO:0000313" key="8">
    <source>
        <dbReference type="EMBL" id="KDR52760.1"/>
    </source>
</evidence>
<evidence type="ECO:0000256" key="1">
    <source>
        <dbReference type="ARBA" id="ARBA00004442"/>
    </source>
</evidence>
<keyword evidence="3" id="KW-0732">Signal</keyword>
<evidence type="ECO:0000259" key="7">
    <source>
        <dbReference type="Pfam" id="PF14322"/>
    </source>
</evidence>
<dbReference type="Proteomes" id="UP000027442">
    <property type="component" value="Unassembled WGS sequence"/>
</dbReference>
<name>A0A069QIX3_HOYLO</name>
<evidence type="ECO:0000256" key="2">
    <source>
        <dbReference type="ARBA" id="ARBA00006275"/>
    </source>
</evidence>
<dbReference type="Gene3D" id="1.25.40.390">
    <property type="match status" value="1"/>
</dbReference>
<dbReference type="HOGENOM" id="CLU_015553_1_2_10"/>
<evidence type="ECO:0000256" key="3">
    <source>
        <dbReference type="ARBA" id="ARBA00022729"/>
    </source>
</evidence>